<dbReference type="InterPro" id="IPR050763">
    <property type="entry name" value="ABC_transporter_ATP-binding"/>
</dbReference>
<reference evidence="6 7" key="1">
    <citation type="journal article" date="2013" name="Genome Biol. Evol.">
        <title>Complete genomes of two dipteran-associated spiroplasmas provided insights into the origin, dynamics, and impacts of viral invasion in spiroplasma.</title>
        <authorList>
            <person name="Ku C."/>
            <person name="Lo W.S."/>
            <person name="Chen L.L."/>
            <person name="Kuo C.H."/>
        </authorList>
    </citation>
    <scope>NUCLEOTIDE SEQUENCE [LARGE SCALE GENOMIC DNA]</scope>
    <source>
        <strain evidence="6 7">DF-1</strain>
    </source>
</reference>
<dbReference type="PATRIC" id="fig|1276227.3.peg.791"/>
<dbReference type="RefSeq" id="WP_016339181.1">
    <property type="nucleotide sequence ID" value="NC_021280.1"/>
</dbReference>
<dbReference type="AlphaFoldDB" id="R4UBR3"/>
<evidence type="ECO:0000313" key="7">
    <source>
        <dbReference type="Proteomes" id="UP000013964"/>
    </source>
</evidence>
<keyword evidence="7" id="KW-1185">Reference proteome</keyword>
<dbReference type="eggNOG" id="COG1131">
    <property type="taxonomic scope" value="Bacteria"/>
</dbReference>
<dbReference type="EMBL" id="CP005077">
    <property type="protein sequence ID" value="AGM25359.1"/>
    <property type="molecule type" value="Genomic_DNA"/>
</dbReference>
<evidence type="ECO:0000256" key="4">
    <source>
        <dbReference type="ARBA" id="ARBA00022840"/>
    </source>
</evidence>
<protein>
    <submittedName>
        <fullName evidence="6">ABC transporter ATP-binding protein</fullName>
    </submittedName>
</protein>
<dbReference type="OrthoDB" id="388394at2"/>
<dbReference type="HOGENOM" id="CLU_000604_1_2_14"/>
<keyword evidence="3" id="KW-0547">Nucleotide-binding</keyword>
<accession>R4UBR3</accession>
<dbReference type="InterPro" id="IPR017871">
    <property type="entry name" value="ABC_transporter-like_CS"/>
</dbReference>
<evidence type="ECO:0000313" key="6">
    <source>
        <dbReference type="EMBL" id="AGM25359.1"/>
    </source>
</evidence>
<evidence type="ECO:0000256" key="3">
    <source>
        <dbReference type="ARBA" id="ARBA00022741"/>
    </source>
</evidence>
<dbReference type="PROSITE" id="PS00211">
    <property type="entry name" value="ABC_TRANSPORTER_1"/>
    <property type="match status" value="1"/>
</dbReference>
<gene>
    <name evidence="6" type="primary">yfiL</name>
    <name evidence="6" type="ORF">SCHRY_v1c07830</name>
</gene>
<dbReference type="PROSITE" id="PS50893">
    <property type="entry name" value="ABC_TRANSPORTER_2"/>
    <property type="match status" value="1"/>
</dbReference>
<proteinExistence type="inferred from homology"/>
<dbReference type="PANTHER" id="PTHR42711">
    <property type="entry name" value="ABC TRANSPORTER ATP-BINDING PROTEIN"/>
    <property type="match status" value="1"/>
</dbReference>
<keyword evidence="2" id="KW-0813">Transport</keyword>
<dbReference type="Gene3D" id="3.40.50.300">
    <property type="entry name" value="P-loop containing nucleotide triphosphate hydrolases"/>
    <property type="match status" value="1"/>
</dbReference>
<organism evidence="6 7">
    <name type="scientific">Spiroplasma chrysopicola DF-1</name>
    <dbReference type="NCBI Taxonomy" id="1276227"/>
    <lineage>
        <taxon>Bacteria</taxon>
        <taxon>Bacillati</taxon>
        <taxon>Mycoplasmatota</taxon>
        <taxon>Mollicutes</taxon>
        <taxon>Entomoplasmatales</taxon>
        <taxon>Spiroplasmataceae</taxon>
        <taxon>Spiroplasma</taxon>
    </lineage>
</organism>
<sequence>MSEVILDIKNISKKYKNKYALKDINLQINAGERIGLIGANGSGKSTLSEIIAGIRKPTSGEVIKKDDLVIGIQFQDSKYPSGISSLDMIKYYCDTFDIKYSKEEIMALLKTYQLDSFAKKNISGLSGGQQQRLNILLSVIHRPDLVILDEVSTGLDIEVKETIFEFLEANIVKKNRAMLLVSHNMEEIQRFCERIVYLHDGEIKDETTVKKAIAEYGSVFNYTKAKFDYYKKGIKPTPVGGKNNE</sequence>
<dbReference type="InterPro" id="IPR003593">
    <property type="entry name" value="AAA+_ATPase"/>
</dbReference>
<dbReference type="InterPro" id="IPR003439">
    <property type="entry name" value="ABC_transporter-like_ATP-bd"/>
</dbReference>
<evidence type="ECO:0000259" key="5">
    <source>
        <dbReference type="PROSITE" id="PS50893"/>
    </source>
</evidence>
<dbReference type="InterPro" id="IPR027417">
    <property type="entry name" value="P-loop_NTPase"/>
</dbReference>
<name>R4UBR3_9MOLU</name>
<evidence type="ECO:0000256" key="1">
    <source>
        <dbReference type="ARBA" id="ARBA00005417"/>
    </source>
</evidence>
<dbReference type="KEGG" id="scr:SCHRY_v1c07830"/>
<dbReference type="SMART" id="SM00382">
    <property type="entry name" value="AAA"/>
    <property type="match status" value="1"/>
</dbReference>
<dbReference type="SUPFAM" id="SSF52540">
    <property type="entry name" value="P-loop containing nucleoside triphosphate hydrolases"/>
    <property type="match status" value="1"/>
</dbReference>
<comment type="similarity">
    <text evidence="1">Belongs to the ABC transporter superfamily.</text>
</comment>
<dbReference type="STRING" id="1276227.SCHRY_v1c07830"/>
<evidence type="ECO:0000256" key="2">
    <source>
        <dbReference type="ARBA" id="ARBA00022448"/>
    </source>
</evidence>
<dbReference type="Proteomes" id="UP000013964">
    <property type="component" value="Chromosome"/>
</dbReference>
<dbReference type="GO" id="GO:0005524">
    <property type="term" value="F:ATP binding"/>
    <property type="evidence" value="ECO:0007669"/>
    <property type="project" value="UniProtKB-KW"/>
</dbReference>
<dbReference type="GO" id="GO:0016887">
    <property type="term" value="F:ATP hydrolysis activity"/>
    <property type="evidence" value="ECO:0007669"/>
    <property type="project" value="InterPro"/>
</dbReference>
<keyword evidence="4 6" id="KW-0067">ATP-binding</keyword>
<dbReference type="PANTHER" id="PTHR42711:SF5">
    <property type="entry name" value="ABC TRANSPORTER ATP-BINDING PROTEIN NATA"/>
    <property type="match status" value="1"/>
</dbReference>
<feature type="domain" description="ABC transporter" evidence="5">
    <location>
        <begin position="6"/>
        <end position="225"/>
    </location>
</feature>
<dbReference type="Pfam" id="PF00005">
    <property type="entry name" value="ABC_tran"/>
    <property type="match status" value="1"/>
</dbReference>
<dbReference type="CDD" id="cd03230">
    <property type="entry name" value="ABC_DR_subfamily_A"/>
    <property type="match status" value="1"/>
</dbReference>